<name>A0A9P5CMI7_CRYP1</name>
<dbReference type="Pfam" id="PF24968">
    <property type="entry name" value="DUF7770"/>
    <property type="match status" value="1"/>
</dbReference>
<proteinExistence type="predicted"/>
<gene>
    <name evidence="2" type="ORF">M406DRAFT_330499</name>
</gene>
<organism evidence="2 3">
    <name type="scientific">Cryphonectria parasitica (strain ATCC 38755 / EP155)</name>
    <dbReference type="NCBI Taxonomy" id="660469"/>
    <lineage>
        <taxon>Eukaryota</taxon>
        <taxon>Fungi</taxon>
        <taxon>Dikarya</taxon>
        <taxon>Ascomycota</taxon>
        <taxon>Pezizomycotina</taxon>
        <taxon>Sordariomycetes</taxon>
        <taxon>Sordariomycetidae</taxon>
        <taxon>Diaporthales</taxon>
        <taxon>Cryphonectriaceae</taxon>
        <taxon>Cryphonectria-Endothia species complex</taxon>
        <taxon>Cryphonectria</taxon>
    </lineage>
</organism>
<feature type="domain" description="DUF7770" evidence="1">
    <location>
        <begin position="1"/>
        <end position="116"/>
    </location>
</feature>
<sequence>MAPGYGSDGLRGKVKISSKRYSYTQNHVKKITMPASLGLTVQKIVNLVMHNGRQKYQFTPEWEGCRYWNYVVISDLEAAGYISKGNAKSVLAALSLYWRYPAGSGQEPRKVKEGTFRA</sequence>
<dbReference type="GeneID" id="63837657"/>
<dbReference type="AlphaFoldDB" id="A0A9P5CMI7"/>
<reference evidence="2" key="1">
    <citation type="journal article" date="2020" name="Phytopathology">
        <title>Genome sequence of the chestnut blight fungus Cryphonectria parasitica EP155: A fundamental resource for an archetypical invasive plant pathogen.</title>
        <authorList>
            <person name="Crouch J.A."/>
            <person name="Dawe A."/>
            <person name="Aerts A."/>
            <person name="Barry K."/>
            <person name="Churchill A.C.L."/>
            <person name="Grimwood J."/>
            <person name="Hillman B."/>
            <person name="Milgroom M.G."/>
            <person name="Pangilinan J."/>
            <person name="Smith M."/>
            <person name="Salamov A."/>
            <person name="Schmutz J."/>
            <person name="Yadav J."/>
            <person name="Grigoriev I.V."/>
            <person name="Nuss D."/>
        </authorList>
    </citation>
    <scope>NUCLEOTIDE SEQUENCE</scope>
    <source>
        <strain evidence="2">EP155</strain>
    </source>
</reference>
<accession>A0A9P5CMI7</accession>
<dbReference type="EMBL" id="MU032348">
    <property type="protein sequence ID" value="KAF3764148.1"/>
    <property type="molecule type" value="Genomic_DNA"/>
</dbReference>
<dbReference type="OrthoDB" id="3527137at2759"/>
<dbReference type="RefSeq" id="XP_040775109.1">
    <property type="nucleotide sequence ID" value="XM_040920528.1"/>
</dbReference>
<evidence type="ECO:0000313" key="3">
    <source>
        <dbReference type="Proteomes" id="UP000803844"/>
    </source>
</evidence>
<dbReference type="Proteomes" id="UP000803844">
    <property type="component" value="Unassembled WGS sequence"/>
</dbReference>
<evidence type="ECO:0000313" key="2">
    <source>
        <dbReference type="EMBL" id="KAF3764148.1"/>
    </source>
</evidence>
<protein>
    <recommendedName>
        <fullName evidence="1">DUF7770 domain-containing protein</fullName>
    </recommendedName>
</protein>
<evidence type="ECO:0000259" key="1">
    <source>
        <dbReference type="Pfam" id="PF24968"/>
    </source>
</evidence>
<keyword evidence="3" id="KW-1185">Reference proteome</keyword>
<dbReference type="InterPro" id="IPR056672">
    <property type="entry name" value="DUF7770"/>
</dbReference>
<comment type="caution">
    <text evidence="2">The sequence shown here is derived from an EMBL/GenBank/DDBJ whole genome shotgun (WGS) entry which is preliminary data.</text>
</comment>